<dbReference type="Gene3D" id="3.40.190.10">
    <property type="entry name" value="Periplasmic binding protein-like II"/>
    <property type="match status" value="2"/>
</dbReference>
<dbReference type="SUPFAM" id="SSF46785">
    <property type="entry name" value="Winged helix' DNA-binding domain"/>
    <property type="match status" value="1"/>
</dbReference>
<keyword evidence="4" id="KW-0804">Transcription</keyword>
<dbReference type="GO" id="GO:0003700">
    <property type="term" value="F:DNA-binding transcription factor activity"/>
    <property type="evidence" value="ECO:0007669"/>
    <property type="project" value="InterPro"/>
</dbReference>
<dbReference type="InterPro" id="IPR036388">
    <property type="entry name" value="WH-like_DNA-bd_sf"/>
</dbReference>
<dbReference type="SUPFAM" id="SSF53850">
    <property type="entry name" value="Periplasmic binding protein-like II"/>
    <property type="match status" value="1"/>
</dbReference>
<keyword evidence="2" id="KW-0805">Transcription regulation</keyword>
<comment type="caution">
    <text evidence="6">The sequence shown here is derived from an EMBL/GenBank/DDBJ whole genome shotgun (WGS) entry which is preliminary data.</text>
</comment>
<dbReference type="CDD" id="cd08412">
    <property type="entry name" value="PBP2_PAO1_like"/>
    <property type="match status" value="1"/>
</dbReference>
<gene>
    <name evidence="6" type="ORF">FLO80_07500</name>
</gene>
<proteinExistence type="inferred from homology"/>
<accession>A0A5A9ZI66</accession>
<evidence type="ECO:0000256" key="2">
    <source>
        <dbReference type="ARBA" id="ARBA00023015"/>
    </source>
</evidence>
<keyword evidence="3" id="KW-0238">DNA-binding</keyword>
<dbReference type="FunFam" id="1.10.10.10:FF:000001">
    <property type="entry name" value="LysR family transcriptional regulator"/>
    <property type="match status" value="1"/>
</dbReference>
<dbReference type="AlphaFoldDB" id="A0A5A9ZI66"/>
<evidence type="ECO:0000313" key="6">
    <source>
        <dbReference type="EMBL" id="KAA0916659.1"/>
    </source>
</evidence>
<feature type="domain" description="HTH lysR-type" evidence="5">
    <location>
        <begin position="4"/>
        <end position="62"/>
    </location>
</feature>
<dbReference type="Pfam" id="PF03466">
    <property type="entry name" value="LysR_substrate"/>
    <property type="match status" value="1"/>
</dbReference>
<evidence type="ECO:0000256" key="1">
    <source>
        <dbReference type="ARBA" id="ARBA00009437"/>
    </source>
</evidence>
<dbReference type="InterPro" id="IPR000847">
    <property type="entry name" value="LysR_HTH_N"/>
</dbReference>
<reference evidence="6 7" key="1">
    <citation type="submission" date="2019-07" db="EMBL/GenBank/DDBJ databases">
        <title>Aquicoccus porphyridii gen. nov., sp. nov., isolated from a small marine red alga, Porphyridium marinum.</title>
        <authorList>
            <person name="Liu L."/>
        </authorList>
    </citation>
    <scope>NUCLEOTIDE SEQUENCE [LARGE SCALE GENOMIC DNA]</scope>
    <source>
        <strain evidence="6 7">L1 8-17</strain>
    </source>
</reference>
<evidence type="ECO:0000259" key="5">
    <source>
        <dbReference type="PROSITE" id="PS50931"/>
    </source>
</evidence>
<dbReference type="Pfam" id="PF00126">
    <property type="entry name" value="HTH_1"/>
    <property type="match status" value="1"/>
</dbReference>
<dbReference type="EMBL" id="VINQ01000004">
    <property type="protein sequence ID" value="KAA0916659.1"/>
    <property type="molecule type" value="Genomic_DNA"/>
</dbReference>
<evidence type="ECO:0000313" key="7">
    <source>
        <dbReference type="Proteomes" id="UP000325291"/>
    </source>
</evidence>
<dbReference type="GO" id="GO:0032993">
    <property type="term" value="C:protein-DNA complex"/>
    <property type="evidence" value="ECO:0007669"/>
    <property type="project" value="TreeGrafter"/>
</dbReference>
<sequence>MNRFSLRQLEYFVAVGRAGSIARAAEVVNVSSPSISSAIAQLEETLGLPLFVRRRAQGLSLTQAGRQVMEQAGRVLAEAEALNRLAGEIAGSVRGPLAVGCLLTFAQIVVPALRRGFEARYPDVHIRQYERDQEGIFEGLRRADLDVALSYDMNIPDDLDFVPLLPLRPYAVMAADHPLAGRAEVTAAELAGHPMILLDLPHSSAYFLSFFEETGTPPLISERTRDMAVMRSLVANGFGYGIVNIRPLNDRAPDGRPLCFVPLAGSVGMMNLGLVMARGGAGLPTIRAFVEHARGYVEGGHVPGLTPLEAPA</sequence>
<comment type="similarity">
    <text evidence="1">Belongs to the LysR transcriptional regulatory family.</text>
</comment>
<organism evidence="6 7">
    <name type="scientific">Aquicoccus porphyridii</name>
    <dbReference type="NCBI Taxonomy" id="1852029"/>
    <lineage>
        <taxon>Bacteria</taxon>
        <taxon>Pseudomonadati</taxon>
        <taxon>Pseudomonadota</taxon>
        <taxon>Alphaproteobacteria</taxon>
        <taxon>Rhodobacterales</taxon>
        <taxon>Paracoccaceae</taxon>
        <taxon>Aquicoccus</taxon>
    </lineage>
</organism>
<keyword evidence="7" id="KW-1185">Reference proteome</keyword>
<dbReference type="PRINTS" id="PR00039">
    <property type="entry name" value="HTHLYSR"/>
</dbReference>
<dbReference type="RefSeq" id="WP_111365231.1">
    <property type="nucleotide sequence ID" value="NZ_VINQ01000004.1"/>
</dbReference>
<dbReference type="PANTHER" id="PTHR30346:SF0">
    <property type="entry name" value="HCA OPERON TRANSCRIPTIONAL ACTIVATOR HCAR"/>
    <property type="match status" value="1"/>
</dbReference>
<evidence type="ECO:0000256" key="4">
    <source>
        <dbReference type="ARBA" id="ARBA00023163"/>
    </source>
</evidence>
<dbReference type="InterPro" id="IPR036390">
    <property type="entry name" value="WH_DNA-bd_sf"/>
</dbReference>
<dbReference type="Proteomes" id="UP000325291">
    <property type="component" value="Unassembled WGS sequence"/>
</dbReference>
<dbReference type="GO" id="GO:0003677">
    <property type="term" value="F:DNA binding"/>
    <property type="evidence" value="ECO:0007669"/>
    <property type="project" value="UniProtKB-KW"/>
</dbReference>
<dbReference type="PANTHER" id="PTHR30346">
    <property type="entry name" value="TRANSCRIPTIONAL DUAL REGULATOR HCAR-RELATED"/>
    <property type="match status" value="1"/>
</dbReference>
<dbReference type="PROSITE" id="PS50931">
    <property type="entry name" value="HTH_LYSR"/>
    <property type="match status" value="1"/>
</dbReference>
<dbReference type="Gene3D" id="1.10.10.10">
    <property type="entry name" value="Winged helix-like DNA-binding domain superfamily/Winged helix DNA-binding domain"/>
    <property type="match status" value="1"/>
</dbReference>
<name>A0A5A9ZI66_9RHOB</name>
<protein>
    <submittedName>
        <fullName evidence="6">LysR family transcriptional regulator</fullName>
    </submittedName>
</protein>
<dbReference type="InterPro" id="IPR005119">
    <property type="entry name" value="LysR_subst-bd"/>
</dbReference>
<evidence type="ECO:0000256" key="3">
    <source>
        <dbReference type="ARBA" id="ARBA00023125"/>
    </source>
</evidence>